<dbReference type="Gene3D" id="1.25.40.10">
    <property type="entry name" value="Tetratricopeptide repeat domain"/>
    <property type="match status" value="3"/>
</dbReference>
<dbReference type="Gene3D" id="3.30.40.10">
    <property type="entry name" value="Zinc/RING finger domain, C3HC4 (zinc finger)"/>
    <property type="match status" value="1"/>
</dbReference>
<dbReference type="InterPro" id="IPR019734">
    <property type="entry name" value="TPR_rpt"/>
</dbReference>
<dbReference type="PROSITE" id="PS50865">
    <property type="entry name" value="ZF_MYND_2"/>
    <property type="match status" value="1"/>
</dbReference>
<keyword evidence="6" id="KW-0802">TPR repeat</keyword>
<protein>
    <submittedName>
        <fullName evidence="9">Sel1-like repeat family protein</fullName>
    </submittedName>
</protein>
<evidence type="ECO:0000259" key="7">
    <source>
        <dbReference type="PROSITE" id="PS50089"/>
    </source>
</evidence>
<dbReference type="InterPro" id="IPR006597">
    <property type="entry name" value="Sel1-like"/>
</dbReference>
<feature type="domain" description="RING-type" evidence="7">
    <location>
        <begin position="133"/>
        <end position="182"/>
    </location>
</feature>
<evidence type="ECO:0000259" key="8">
    <source>
        <dbReference type="PROSITE" id="PS50865"/>
    </source>
</evidence>
<dbReference type="Proteomes" id="UP001224775">
    <property type="component" value="Unassembled WGS sequence"/>
</dbReference>
<evidence type="ECO:0000256" key="1">
    <source>
        <dbReference type="ARBA" id="ARBA00022723"/>
    </source>
</evidence>
<gene>
    <name evidence="9" type="ORF">QTG54_014399</name>
</gene>
<evidence type="ECO:0000313" key="10">
    <source>
        <dbReference type="Proteomes" id="UP001224775"/>
    </source>
</evidence>
<dbReference type="PANTHER" id="PTHR11102:SF160">
    <property type="entry name" value="ERAD-ASSOCIATED E3 UBIQUITIN-PROTEIN LIGASE COMPONENT HRD3"/>
    <property type="match status" value="1"/>
</dbReference>
<accession>A0AAD9D6R4</accession>
<feature type="domain" description="MYND-type" evidence="8">
    <location>
        <begin position="514"/>
        <end position="555"/>
    </location>
</feature>
<evidence type="ECO:0000256" key="5">
    <source>
        <dbReference type="PROSITE-ProRule" id="PRU00134"/>
    </source>
</evidence>
<dbReference type="SUPFAM" id="SSF144232">
    <property type="entry name" value="HIT/MYND zinc finger-like"/>
    <property type="match status" value="1"/>
</dbReference>
<dbReference type="SUPFAM" id="SSF81901">
    <property type="entry name" value="HCP-like"/>
    <property type="match status" value="4"/>
</dbReference>
<keyword evidence="3" id="KW-0862">Zinc</keyword>
<dbReference type="InterPro" id="IPR002893">
    <property type="entry name" value="Znf_MYND"/>
</dbReference>
<dbReference type="InterPro" id="IPR001841">
    <property type="entry name" value="Znf_RING"/>
</dbReference>
<name>A0AAD9D6R4_9STRA</name>
<comment type="similarity">
    <text evidence="4">Belongs to the sel-1 family.</text>
</comment>
<evidence type="ECO:0000256" key="3">
    <source>
        <dbReference type="ARBA" id="ARBA00022833"/>
    </source>
</evidence>
<dbReference type="SMART" id="SM00671">
    <property type="entry name" value="SEL1"/>
    <property type="match status" value="8"/>
</dbReference>
<dbReference type="PANTHER" id="PTHR11102">
    <property type="entry name" value="SEL-1-LIKE PROTEIN"/>
    <property type="match status" value="1"/>
</dbReference>
<evidence type="ECO:0000256" key="2">
    <source>
        <dbReference type="ARBA" id="ARBA00022771"/>
    </source>
</evidence>
<keyword evidence="10" id="KW-1185">Reference proteome</keyword>
<dbReference type="GO" id="GO:0005737">
    <property type="term" value="C:cytoplasm"/>
    <property type="evidence" value="ECO:0007669"/>
    <property type="project" value="UniProtKB-ARBA"/>
</dbReference>
<dbReference type="InterPro" id="IPR050767">
    <property type="entry name" value="Sel1_AlgK"/>
</dbReference>
<reference evidence="9" key="1">
    <citation type="submission" date="2023-06" db="EMBL/GenBank/DDBJ databases">
        <title>Survivors Of The Sea: Transcriptome response of Skeletonema marinoi to long-term dormancy.</title>
        <authorList>
            <person name="Pinder M.I.M."/>
            <person name="Kourtchenko O."/>
            <person name="Robertson E.K."/>
            <person name="Larsson T."/>
            <person name="Maumus F."/>
            <person name="Osuna-Cruz C.M."/>
            <person name="Vancaester E."/>
            <person name="Stenow R."/>
            <person name="Vandepoele K."/>
            <person name="Ploug H."/>
            <person name="Bruchert V."/>
            <person name="Godhe A."/>
            <person name="Topel M."/>
        </authorList>
    </citation>
    <scope>NUCLEOTIDE SEQUENCE</scope>
    <source>
        <strain evidence="9">R05AC</strain>
    </source>
</reference>
<evidence type="ECO:0000313" key="9">
    <source>
        <dbReference type="EMBL" id="KAK1734939.1"/>
    </source>
</evidence>
<dbReference type="Pfam" id="PF08238">
    <property type="entry name" value="Sel1"/>
    <property type="match status" value="8"/>
</dbReference>
<proteinExistence type="inferred from homology"/>
<dbReference type="PROSITE" id="PS50005">
    <property type="entry name" value="TPR"/>
    <property type="match status" value="1"/>
</dbReference>
<keyword evidence="1" id="KW-0479">Metal-binding</keyword>
<dbReference type="GO" id="GO:0008270">
    <property type="term" value="F:zinc ion binding"/>
    <property type="evidence" value="ECO:0007669"/>
    <property type="project" value="UniProtKB-KW"/>
</dbReference>
<evidence type="ECO:0000256" key="6">
    <source>
        <dbReference type="PROSITE-ProRule" id="PRU00339"/>
    </source>
</evidence>
<dbReference type="SUPFAM" id="SSF57850">
    <property type="entry name" value="RING/U-box"/>
    <property type="match status" value="1"/>
</dbReference>
<dbReference type="SMART" id="SM00028">
    <property type="entry name" value="TPR"/>
    <property type="match status" value="6"/>
</dbReference>
<dbReference type="EMBL" id="JATAAI010000036">
    <property type="protein sequence ID" value="KAK1734939.1"/>
    <property type="molecule type" value="Genomic_DNA"/>
</dbReference>
<keyword evidence="2 5" id="KW-0863">Zinc-finger</keyword>
<dbReference type="PROSITE" id="PS50089">
    <property type="entry name" value="ZF_RING_2"/>
    <property type="match status" value="1"/>
</dbReference>
<dbReference type="Gene3D" id="6.10.140.2220">
    <property type="match status" value="1"/>
</dbReference>
<organism evidence="9 10">
    <name type="scientific">Skeletonema marinoi</name>
    <dbReference type="NCBI Taxonomy" id="267567"/>
    <lineage>
        <taxon>Eukaryota</taxon>
        <taxon>Sar</taxon>
        <taxon>Stramenopiles</taxon>
        <taxon>Ochrophyta</taxon>
        <taxon>Bacillariophyta</taxon>
        <taxon>Coscinodiscophyceae</taxon>
        <taxon>Thalassiosirophycidae</taxon>
        <taxon>Thalassiosirales</taxon>
        <taxon>Skeletonemataceae</taxon>
        <taxon>Skeletonema</taxon>
        <taxon>Skeletonema marinoi-dohrnii complex</taxon>
    </lineage>
</organism>
<dbReference type="InterPro" id="IPR013083">
    <property type="entry name" value="Znf_RING/FYVE/PHD"/>
</dbReference>
<dbReference type="InterPro" id="IPR011990">
    <property type="entry name" value="TPR-like_helical_dom_sf"/>
</dbReference>
<sequence length="702" mass="78158">MGLHYYEEAAIAGHPDARFDLACYVMVDGRIDRAVKHWIIAANLGDDDSIQTLKGCYARGEVSKEEFAAALRAHYAAVDATKSPQREAAEAEEGVKCQEEHRPQHEAMCKERAAELRNEILFRQPENSHLGDCPICVLPLSNDQDEFSLQSCCSKIICNGCGFANLKRQQEKSLDFTCPFCRQKMSESVEVGNMNLMKRAKANDPVSTREMGVKHYNDGDFEGAIEYYTKAAELGNAEAHYDLSVLYREGKGVEKDEGKELYHLEEAAIAGHPDARYNIGLYETMNRRFDRAVNHWIIAANLGHGDSIQKLKKCYTHGLVSKEGFAAALRAHQAAPKTPEELDKNIMKRAAANDAFAIRQMGMKCYREGDYEGSFKYLSNAVELGDVGAHHVLGALYLEGKGVKKDYGKAIYCYERAAIGGHPAARYNLGLDEGENGRFERAVKHFIIAATLGNDDSIQRLKHCYTIGKVSKTDFAAALQDLHPPMHGSISSSSSGNAGNNMVADETEAADICCASCGIAEVDEIKLTKCDGCDLVRYCSDKCQQDHRPQHDAMCKERAAELRDEILFRQPDGSYLGDCPICCLPLSLDIQRAMLHTCCSKWICDGCAFANKLREIEARLQQTCPFCRHPPPATLEEVNKNDMKRAAANDPVAMRQLGTRRYLEGDYVGAFEYCTKAAELGDGIINYRICIWRGKVLRRMKK</sequence>
<evidence type="ECO:0000256" key="4">
    <source>
        <dbReference type="ARBA" id="ARBA00038101"/>
    </source>
</evidence>
<dbReference type="AlphaFoldDB" id="A0AAD9D6R4"/>
<dbReference type="Pfam" id="PF01753">
    <property type="entry name" value="zf-MYND"/>
    <property type="match status" value="1"/>
</dbReference>
<feature type="repeat" description="TPR" evidence="6">
    <location>
        <begin position="205"/>
        <end position="238"/>
    </location>
</feature>
<comment type="caution">
    <text evidence="9">The sequence shown here is derived from an EMBL/GenBank/DDBJ whole genome shotgun (WGS) entry which is preliminary data.</text>
</comment>